<reference evidence="1" key="1">
    <citation type="journal article" date="2020" name="Nature">
        <title>Giant virus diversity and host interactions through global metagenomics.</title>
        <authorList>
            <person name="Schulz F."/>
            <person name="Roux S."/>
            <person name="Paez-Espino D."/>
            <person name="Jungbluth S."/>
            <person name="Walsh D.A."/>
            <person name="Denef V.J."/>
            <person name="McMahon K.D."/>
            <person name="Konstantinidis K.T."/>
            <person name="Eloe-Fadrosh E.A."/>
            <person name="Kyrpides N.C."/>
            <person name="Woyke T."/>
        </authorList>
    </citation>
    <scope>NUCLEOTIDE SEQUENCE</scope>
    <source>
        <strain evidence="1">GVMAG-M-3300025860-25</strain>
    </source>
</reference>
<dbReference type="AlphaFoldDB" id="A0A6C0J5Z4"/>
<dbReference type="EMBL" id="MN740335">
    <property type="protein sequence ID" value="QHU01052.1"/>
    <property type="molecule type" value="Genomic_DNA"/>
</dbReference>
<sequence>MRQQNIHKLLSSLNEVCKTHASINNYHPPKVSVKKQEIKKMNYEITKLMNYLNNFN</sequence>
<accession>A0A6C0J5Z4</accession>
<protein>
    <submittedName>
        <fullName evidence="1">Uncharacterized protein</fullName>
    </submittedName>
</protein>
<evidence type="ECO:0000313" key="1">
    <source>
        <dbReference type="EMBL" id="QHU01052.1"/>
    </source>
</evidence>
<organism evidence="1">
    <name type="scientific">viral metagenome</name>
    <dbReference type="NCBI Taxonomy" id="1070528"/>
    <lineage>
        <taxon>unclassified sequences</taxon>
        <taxon>metagenomes</taxon>
        <taxon>organismal metagenomes</taxon>
    </lineage>
</organism>
<proteinExistence type="predicted"/>
<name>A0A6C0J5Z4_9ZZZZ</name>